<dbReference type="Pfam" id="PF00903">
    <property type="entry name" value="Glyoxalase"/>
    <property type="match status" value="1"/>
</dbReference>
<evidence type="ECO:0000313" key="2">
    <source>
        <dbReference type="EMBL" id="VAW02239.1"/>
    </source>
</evidence>
<accession>A0A3B0SNQ9</accession>
<proteinExistence type="predicted"/>
<gene>
    <name evidence="2" type="ORF">MNBD_ALPHA01-1989</name>
</gene>
<sequence length="162" mass="18418">MAKDADHCLLRRTSFIVEDVEATAGFYQQIFGWERFYDHETPVDRRFPPCAPDQTMGKIIILKADDPHIGMIGFMEYQGFKPPDRRLANRITLGLGDAILIVEVNNIDAIYDKARKTMANLVTEPVEWTVKSHSGQGVIRLSTFSLFDPNGIYVEVNCRLPE</sequence>
<reference evidence="2" key="1">
    <citation type="submission" date="2018-06" db="EMBL/GenBank/DDBJ databases">
        <authorList>
            <person name="Zhirakovskaya E."/>
        </authorList>
    </citation>
    <scope>NUCLEOTIDE SEQUENCE</scope>
</reference>
<dbReference type="CDD" id="cd06587">
    <property type="entry name" value="VOC"/>
    <property type="match status" value="1"/>
</dbReference>
<dbReference type="InterPro" id="IPR029068">
    <property type="entry name" value="Glyas_Bleomycin-R_OHBP_Dase"/>
</dbReference>
<dbReference type="Gene3D" id="3.10.180.10">
    <property type="entry name" value="2,3-Dihydroxybiphenyl 1,2-Dioxygenase, domain 1"/>
    <property type="match status" value="1"/>
</dbReference>
<dbReference type="AlphaFoldDB" id="A0A3B0SNQ9"/>
<organism evidence="2">
    <name type="scientific">hydrothermal vent metagenome</name>
    <dbReference type="NCBI Taxonomy" id="652676"/>
    <lineage>
        <taxon>unclassified sequences</taxon>
        <taxon>metagenomes</taxon>
        <taxon>ecological metagenomes</taxon>
    </lineage>
</organism>
<name>A0A3B0SNQ9_9ZZZZ</name>
<dbReference type="EMBL" id="UOEJ01000159">
    <property type="protein sequence ID" value="VAW02239.1"/>
    <property type="molecule type" value="Genomic_DNA"/>
</dbReference>
<dbReference type="SUPFAM" id="SSF54593">
    <property type="entry name" value="Glyoxalase/Bleomycin resistance protein/Dihydroxybiphenyl dioxygenase"/>
    <property type="match status" value="1"/>
</dbReference>
<dbReference type="InterPro" id="IPR037523">
    <property type="entry name" value="VOC_core"/>
</dbReference>
<evidence type="ECO:0000259" key="1">
    <source>
        <dbReference type="PROSITE" id="PS51819"/>
    </source>
</evidence>
<protein>
    <recommendedName>
        <fullName evidence="1">VOC domain-containing protein</fullName>
    </recommendedName>
</protein>
<dbReference type="PROSITE" id="PS51819">
    <property type="entry name" value="VOC"/>
    <property type="match status" value="1"/>
</dbReference>
<dbReference type="InterPro" id="IPR004360">
    <property type="entry name" value="Glyas_Fos-R_dOase_dom"/>
</dbReference>
<feature type="domain" description="VOC" evidence="1">
    <location>
        <begin position="4"/>
        <end position="159"/>
    </location>
</feature>